<dbReference type="InterPro" id="IPR036388">
    <property type="entry name" value="WH-like_DNA-bd_sf"/>
</dbReference>
<dbReference type="SUPFAM" id="SSF53850">
    <property type="entry name" value="Periplasmic binding protein-like II"/>
    <property type="match status" value="1"/>
</dbReference>
<dbReference type="RefSeq" id="WP_091077768.1">
    <property type="nucleotide sequence ID" value="NZ_FOHX01000002.1"/>
</dbReference>
<reference evidence="6 7" key="1">
    <citation type="submission" date="2016-10" db="EMBL/GenBank/DDBJ databases">
        <authorList>
            <person name="de Groot N.N."/>
        </authorList>
    </citation>
    <scope>NUCLEOTIDE SEQUENCE [LARGE SCALE GENOMIC DNA]</scope>
    <source>
        <strain evidence="6 7">CGMCC 4.5598</strain>
    </source>
</reference>
<dbReference type="Gene3D" id="1.10.10.10">
    <property type="entry name" value="Winged helix-like DNA-binding domain superfamily/Winged helix DNA-binding domain"/>
    <property type="match status" value="1"/>
</dbReference>
<dbReference type="InterPro" id="IPR005119">
    <property type="entry name" value="LysR_subst-bd"/>
</dbReference>
<comment type="similarity">
    <text evidence="1">Belongs to the LysR transcriptional regulatory family.</text>
</comment>
<name>A0A1I0CCI6_9ACTN</name>
<evidence type="ECO:0000256" key="2">
    <source>
        <dbReference type="ARBA" id="ARBA00023015"/>
    </source>
</evidence>
<keyword evidence="4" id="KW-0804">Transcription</keyword>
<proteinExistence type="inferred from homology"/>
<dbReference type="PROSITE" id="PS50931">
    <property type="entry name" value="HTH_LYSR"/>
    <property type="match status" value="1"/>
</dbReference>
<dbReference type="InterPro" id="IPR000847">
    <property type="entry name" value="LysR_HTH_N"/>
</dbReference>
<dbReference type="AlphaFoldDB" id="A0A1I0CCI6"/>
<sequence>MEIRDIEIFLTLAEELHFGRTATRLHVSQARVSQAISQQERRIGSPLFDRSNRRQVRLTPVGRQLRDDLRPVYSGLQQSLERARMASRGITARLRVGMLPFNVHDFHPYWQAFRARHPQWELQLRRAPFIDPFAALRDGEMDVLIAWLPVEEPDLTVGPSLLTDRRVLAVSGAHEPAGRSSIPLEALGDFQHAIATDMPDYWQDSYLPSHTPRGQTIERIALITDADELIDLVGTGEIVHTFPAHVTRYWSMPHLRWLPIPDMPPLTYAPVWQTETENDLVRAFAQTVHDLGATTG</sequence>
<dbReference type="GO" id="GO:0003677">
    <property type="term" value="F:DNA binding"/>
    <property type="evidence" value="ECO:0007669"/>
    <property type="project" value="UniProtKB-KW"/>
</dbReference>
<evidence type="ECO:0000313" key="7">
    <source>
        <dbReference type="Proteomes" id="UP000199361"/>
    </source>
</evidence>
<evidence type="ECO:0000256" key="4">
    <source>
        <dbReference type="ARBA" id="ARBA00023163"/>
    </source>
</evidence>
<accession>A0A1I0CCI6</accession>
<dbReference type="GO" id="GO:0003700">
    <property type="term" value="F:DNA-binding transcription factor activity"/>
    <property type="evidence" value="ECO:0007669"/>
    <property type="project" value="InterPro"/>
</dbReference>
<dbReference type="InterPro" id="IPR036390">
    <property type="entry name" value="WH_DNA-bd_sf"/>
</dbReference>
<dbReference type="EMBL" id="FOHX01000002">
    <property type="protein sequence ID" value="SET17235.1"/>
    <property type="molecule type" value="Genomic_DNA"/>
</dbReference>
<keyword evidence="2" id="KW-0805">Transcription regulation</keyword>
<gene>
    <name evidence="6" type="ORF">SAMN05421811_102265</name>
</gene>
<evidence type="ECO:0000256" key="3">
    <source>
        <dbReference type="ARBA" id="ARBA00023125"/>
    </source>
</evidence>
<feature type="domain" description="HTH lysR-type" evidence="5">
    <location>
        <begin position="1"/>
        <end position="59"/>
    </location>
</feature>
<evidence type="ECO:0000259" key="5">
    <source>
        <dbReference type="PROSITE" id="PS50931"/>
    </source>
</evidence>
<evidence type="ECO:0000313" key="6">
    <source>
        <dbReference type="EMBL" id="SET17235.1"/>
    </source>
</evidence>
<keyword evidence="3 6" id="KW-0238">DNA-binding</keyword>
<protein>
    <submittedName>
        <fullName evidence="6">DNA-binding transcriptional regulator, LysR family</fullName>
    </submittedName>
</protein>
<dbReference type="Pfam" id="PF00126">
    <property type="entry name" value="HTH_1"/>
    <property type="match status" value="1"/>
</dbReference>
<dbReference type="Proteomes" id="UP000199361">
    <property type="component" value="Unassembled WGS sequence"/>
</dbReference>
<dbReference type="PANTHER" id="PTHR30346:SF0">
    <property type="entry name" value="HCA OPERON TRANSCRIPTIONAL ACTIVATOR HCAR"/>
    <property type="match status" value="1"/>
</dbReference>
<dbReference type="Pfam" id="PF03466">
    <property type="entry name" value="LysR_substrate"/>
    <property type="match status" value="1"/>
</dbReference>
<dbReference type="PANTHER" id="PTHR30346">
    <property type="entry name" value="TRANSCRIPTIONAL DUAL REGULATOR HCAR-RELATED"/>
    <property type="match status" value="1"/>
</dbReference>
<dbReference type="Gene3D" id="3.40.190.10">
    <property type="entry name" value="Periplasmic binding protein-like II"/>
    <property type="match status" value="2"/>
</dbReference>
<organism evidence="6 7">
    <name type="scientific">Nonomuraea wenchangensis</name>
    <dbReference type="NCBI Taxonomy" id="568860"/>
    <lineage>
        <taxon>Bacteria</taxon>
        <taxon>Bacillati</taxon>
        <taxon>Actinomycetota</taxon>
        <taxon>Actinomycetes</taxon>
        <taxon>Streptosporangiales</taxon>
        <taxon>Streptosporangiaceae</taxon>
        <taxon>Nonomuraea</taxon>
    </lineage>
</organism>
<dbReference type="SUPFAM" id="SSF46785">
    <property type="entry name" value="Winged helix' DNA-binding domain"/>
    <property type="match status" value="1"/>
</dbReference>
<evidence type="ECO:0000256" key="1">
    <source>
        <dbReference type="ARBA" id="ARBA00009437"/>
    </source>
</evidence>
<keyword evidence="7" id="KW-1185">Reference proteome</keyword>
<dbReference type="STRING" id="568860.SAMN05421811_102265"/>
<dbReference type="GO" id="GO:0032993">
    <property type="term" value="C:protein-DNA complex"/>
    <property type="evidence" value="ECO:0007669"/>
    <property type="project" value="TreeGrafter"/>
</dbReference>
<dbReference type="OrthoDB" id="79118at2"/>